<dbReference type="InterPro" id="IPR002792">
    <property type="entry name" value="TRAM_dom"/>
</dbReference>
<dbReference type="FunFam" id="3.40.50.150:FF:000009">
    <property type="entry name" value="23S rRNA (Uracil(1939)-C(5))-methyltransferase RlmD"/>
    <property type="match status" value="1"/>
</dbReference>
<dbReference type="PROSITE" id="PS51687">
    <property type="entry name" value="SAM_MT_RNA_M5U"/>
    <property type="match status" value="1"/>
</dbReference>
<dbReference type="PANTHER" id="PTHR11061:SF30">
    <property type="entry name" value="TRNA (URACIL(54)-C(5))-METHYLTRANSFERASE"/>
    <property type="match status" value="1"/>
</dbReference>
<dbReference type="SUPFAM" id="SSF53335">
    <property type="entry name" value="S-adenosyl-L-methionine-dependent methyltransferases"/>
    <property type="match status" value="1"/>
</dbReference>
<dbReference type="RefSeq" id="WP_006367058.1">
    <property type="nucleotide sequence ID" value="NZ_AASE01000023.1"/>
</dbReference>
<dbReference type="InterPro" id="IPR010280">
    <property type="entry name" value="U5_MeTrfase_fam"/>
</dbReference>
<evidence type="ECO:0000256" key="2">
    <source>
        <dbReference type="ARBA" id="ARBA00022679"/>
    </source>
</evidence>
<gene>
    <name evidence="7" type="ORF">CferDRAFT_0420</name>
</gene>
<reference evidence="7 8" key="1">
    <citation type="submission" date="2006-07" db="EMBL/GenBank/DDBJ databases">
        <title>Annotation of the draft genome assembly of Chlorobium ferroxidans DSM 13031.</title>
        <authorList>
            <consortium name="US DOE Joint Genome Institute (JGI-ORNL)"/>
            <person name="Larimer F."/>
            <person name="Land M."/>
            <person name="Hauser L."/>
        </authorList>
    </citation>
    <scope>NUCLEOTIDE SEQUENCE [LARGE SCALE GENOMIC DNA]</scope>
    <source>
        <strain evidence="7 8">DSM 13031</strain>
    </source>
</reference>
<dbReference type="GO" id="GO:0006396">
    <property type="term" value="P:RNA processing"/>
    <property type="evidence" value="ECO:0007669"/>
    <property type="project" value="InterPro"/>
</dbReference>
<evidence type="ECO:0000259" key="6">
    <source>
        <dbReference type="PROSITE" id="PS50926"/>
    </source>
</evidence>
<organism evidence="7 8">
    <name type="scientific">Chlorobium ferrooxidans DSM 13031</name>
    <dbReference type="NCBI Taxonomy" id="377431"/>
    <lineage>
        <taxon>Bacteria</taxon>
        <taxon>Pseudomonadati</taxon>
        <taxon>Chlorobiota</taxon>
        <taxon>Chlorobiia</taxon>
        <taxon>Chlorobiales</taxon>
        <taxon>Chlorobiaceae</taxon>
        <taxon>Chlorobium/Pelodictyon group</taxon>
        <taxon>Chlorobium</taxon>
    </lineage>
</organism>
<feature type="active site" description="Nucleophile" evidence="4">
    <location>
        <position position="434"/>
    </location>
</feature>
<comment type="similarity">
    <text evidence="4">Belongs to the class I-like SAM-binding methyltransferase superfamily. RNA M5U methyltransferase family.</text>
</comment>
<dbReference type="Pfam" id="PF05958">
    <property type="entry name" value="tRNA_U5-meth_tr"/>
    <property type="match status" value="1"/>
</dbReference>
<dbReference type="PROSITE" id="PS50926">
    <property type="entry name" value="TRAM"/>
    <property type="match status" value="1"/>
</dbReference>
<evidence type="ECO:0000256" key="5">
    <source>
        <dbReference type="PROSITE-ProRule" id="PRU10015"/>
    </source>
</evidence>
<keyword evidence="2 4" id="KW-0808">Transferase</keyword>
<dbReference type="Proteomes" id="UP000004162">
    <property type="component" value="Unassembled WGS sequence"/>
</dbReference>
<dbReference type="GO" id="GO:0008173">
    <property type="term" value="F:RNA methyltransferase activity"/>
    <property type="evidence" value="ECO:0007669"/>
    <property type="project" value="InterPro"/>
</dbReference>
<dbReference type="EMBL" id="AASE01000023">
    <property type="protein sequence ID" value="EAT58304.1"/>
    <property type="molecule type" value="Genomic_DNA"/>
</dbReference>
<feature type="binding site" evidence="4">
    <location>
        <position position="307"/>
    </location>
    <ligand>
        <name>S-adenosyl-L-methionine</name>
        <dbReference type="ChEBI" id="CHEBI:59789"/>
    </ligand>
</feature>
<dbReference type="NCBIfam" id="TIGR00479">
    <property type="entry name" value="rumA"/>
    <property type="match status" value="1"/>
</dbReference>
<comment type="caution">
    <text evidence="7">The sequence shown here is derived from an EMBL/GenBank/DDBJ whole genome shotgun (WGS) entry which is preliminary data.</text>
</comment>
<dbReference type="GO" id="GO:0001510">
    <property type="term" value="P:RNA methylation"/>
    <property type="evidence" value="ECO:0007669"/>
    <property type="project" value="UniProtKB-ARBA"/>
</dbReference>
<feature type="binding site" evidence="4">
    <location>
        <position position="357"/>
    </location>
    <ligand>
        <name>S-adenosyl-L-methionine</name>
        <dbReference type="ChEBI" id="CHEBI:59789"/>
    </ligand>
</feature>
<dbReference type="InterPro" id="IPR012340">
    <property type="entry name" value="NA-bd_OB-fold"/>
</dbReference>
<dbReference type="PROSITE" id="PS01230">
    <property type="entry name" value="TRMA_1"/>
    <property type="match status" value="1"/>
</dbReference>
<keyword evidence="8" id="KW-1185">Reference proteome</keyword>
<dbReference type="OrthoDB" id="9804590at2"/>
<reference evidence="7 8" key="2">
    <citation type="submission" date="2006-07" db="EMBL/GenBank/DDBJ databases">
        <title>Sequencing of the draft genome and assembly of Chlorobium ferroxidans DSM 13031.</title>
        <authorList>
            <consortium name="US DOE Joint Genome Institute (JGI-PGF)"/>
            <person name="Copeland A."/>
            <person name="Lucas S."/>
            <person name="Lapidus A."/>
            <person name="Barry K."/>
            <person name="Glavina del Rio T."/>
            <person name="Dalin E."/>
            <person name="Tice H."/>
            <person name="Bruce D."/>
            <person name="Pitluck S."/>
            <person name="Richardson P."/>
        </authorList>
    </citation>
    <scope>NUCLEOTIDE SEQUENCE [LARGE SCALE GENOMIC DNA]</scope>
    <source>
        <strain evidence="7 8">DSM 13031</strain>
    </source>
</reference>
<dbReference type="InterPro" id="IPR030390">
    <property type="entry name" value="MeTrfase_TrmA_AS"/>
</dbReference>
<accession>Q0YPV7</accession>
<keyword evidence="1 4" id="KW-0489">Methyltransferase</keyword>
<sequence>MAEDIVFRRGDIIELVVTDLAEKEQCFGRLDSGMAVMVNGMLAVGDRVSARIKKVKQRYLEAIAVEVLEASPDRTEPVCSYFGVCGGCKLMHIRYEAQIAYKEKKVKDALEHLGSFSNPPVSPVLAAASPVHYRNKIEFSCSSMRYLLPEELSQEELERPKNFALGFHTPGNFEKVIDIDYCYLATELMNRVLKLTREFALANNLEPYGVRAHTGFLRNLVVRFSEDQRELMVNLVTSWYDEKLMQQYNAALQSALAGEKVTVVNNVTSRKNGVATGEEEFLLSGTGIITERLGELDFRISANSFFQTNSRQAEVLYNAILDVAGLNEDDTVYDLYCGTGTITLYMAKHCRSAVGLEVVESSINDARSNAALNGVENADFYQVDLKDFHAILDKLESHGAPGVIITDPPRAGMHPKALETMLRFRPRRIVYVSCNPASLARDGKEIALQGYTLKSVQPVDMFPHTAHIESVACFELERPY</sequence>
<feature type="domain" description="TRAM" evidence="6">
    <location>
        <begin position="6"/>
        <end position="66"/>
    </location>
</feature>
<dbReference type="PROSITE" id="PS01231">
    <property type="entry name" value="TRMA_2"/>
    <property type="match status" value="1"/>
</dbReference>
<proteinExistence type="inferred from homology"/>
<dbReference type="Gene3D" id="2.40.50.140">
    <property type="entry name" value="Nucleic acid-binding proteins"/>
    <property type="match status" value="1"/>
</dbReference>
<protein>
    <submittedName>
        <fullName evidence="7">RNA methyltransferase, TrmA family</fullName>
    </submittedName>
</protein>
<dbReference type="CDD" id="cd02440">
    <property type="entry name" value="AdoMet_MTases"/>
    <property type="match status" value="1"/>
</dbReference>
<feature type="binding site" evidence="4">
    <location>
        <position position="336"/>
    </location>
    <ligand>
        <name>S-adenosyl-L-methionine</name>
        <dbReference type="ChEBI" id="CHEBI:59789"/>
    </ligand>
</feature>
<dbReference type="AlphaFoldDB" id="Q0YPV7"/>
<dbReference type="GO" id="GO:0008757">
    <property type="term" value="F:S-adenosylmethionine-dependent methyltransferase activity"/>
    <property type="evidence" value="ECO:0007669"/>
    <property type="project" value="UniProtKB-ARBA"/>
</dbReference>
<keyword evidence="3 4" id="KW-0949">S-adenosyl-L-methionine</keyword>
<dbReference type="Gene3D" id="3.40.50.150">
    <property type="entry name" value="Vaccinia Virus protein VP39"/>
    <property type="match status" value="1"/>
</dbReference>
<dbReference type="InterPro" id="IPR029063">
    <property type="entry name" value="SAM-dependent_MTases_sf"/>
</dbReference>
<dbReference type="Gene3D" id="2.40.50.1070">
    <property type="match status" value="1"/>
</dbReference>
<dbReference type="SUPFAM" id="SSF50249">
    <property type="entry name" value="Nucleic acid-binding proteins"/>
    <property type="match status" value="1"/>
</dbReference>
<dbReference type="Pfam" id="PF01938">
    <property type="entry name" value="TRAM"/>
    <property type="match status" value="1"/>
</dbReference>
<dbReference type="InterPro" id="IPR030391">
    <property type="entry name" value="MeTrfase_TrmA_CS"/>
</dbReference>
<evidence type="ECO:0000313" key="7">
    <source>
        <dbReference type="EMBL" id="EAT58304.1"/>
    </source>
</evidence>
<feature type="active site" evidence="5">
    <location>
        <position position="434"/>
    </location>
</feature>
<evidence type="ECO:0000256" key="4">
    <source>
        <dbReference type="PROSITE-ProRule" id="PRU01024"/>
    </source>
</evidence>
<evidence type="ECO:0000256" key="3">
    <source>
        <dbReference type="ARBA" id="ARBA00022691"/>
    </source>
</evidence>
<name>Q0YPV7_9CHLB</name>
<feature type="binding site" evidence="4">
    <location>
        <position position="407"/>
    </location>
    <ligand>
        <name>S-adenosyl-L-methionine</name>
        <dbReference type="ChEBI" id="CHEBI:59789"/>
    </ligand>
</feature>
<evidence type="ECO:0000256" key="1">
    <source>
        <dbReference type="ARBA" id="ARBA00022603"/>
    </source>
</evidence>
<dbReference type="PANTHER" id="PTHR11061">
    <property type="entry name" value="RNA M5U METHYLTRANSFERASE"/>
    <property type="match status" value="1"/>
</dbReference>
<evidence type="ECO:0000313" key="8">
    <source>
        <dbReference type="Proteomes" id="UP000004162"/>
    </source>
</evidence>